<dbReference type="VEuPathDB" id="FungiDB:SPSK_00879"/>
<comment type="caution">
    <text evidence="1">The sequence shown here is derived from an EMBL/GenBank/DDBJ whole genome shotgun (WGS) entry which is preliminary data.</text>
</comment>
<dbReference type="AlphaFoldDB" id="A0A0F2LVS1"/>
<name>A0A0F2LVS1_SPOSC</name>
<protein>
    <recommendedName>
        <fullName evidence="3">F-box domain-containing protein</fullName>
    </recommendedName>
</protein>
<gene>
    <name evidence="1" type="ORF">SPSK_00879</name>
</gene>
<reference evidence="1 2" key="1">
    <citation type="journal article" date="2014" name="BMC Genomics">
        <title>Comparative genomics of the major fungal agents of human and animal Sporotrichosis: Sporothrix schenckii and Sporothrix brasiliensis.</title>
        <authorList>
            <person name="Teixeira M.M."/>
            <person name="de Almeida L.G."/>
            <person name="Kubitschek-Barreira P."/>
            <person name="Alves F.L."/>
            <person name="Kioshima E.S."/>
            <person name="Abadio A.K."/>
            <person name="Fernandes L."/>
            <person name="Derengowski L.S."/>
            <person name="Ferreira K.S."/>
            <person name="Souza R.C."/>
            <person name="Ruiz J.C."/>
            <person name="de Andrade N.C."/>
            <person name="Paes H.C."/>
            <person name="Nicola A.M."/>
            <person name="Albuquerque P."/>
            <person name="Gerber A.L."/>
            <person name="Martins V.P."/>
            <person name="Peconick L.D."/>
            <person name="Neto A.V."/>
            <person name="Chaucanez C.B."/>
            <person name="Silva P.A."/>
            <person name="Cunha O.L."/>
            <person name="de Oliveira F.F."/>
            <person name="dos Santos T.C."/>
            <person name="Barros A.L."/>
            <person name="Soares M.A."/>
            <person name="de Oliveira L.M."/>
            <person name="Marini M.M."/>
            <person name="Villalobos-Duno H."/>
            <person name="Cunha M.M."/>
            <person name="de Hoog S."/>
            <person name="da Silveira J.F."/>
            <person name="Henrissat B."/>
            <person name="Nino-Vega G.A."/>
            <person name="Cisalpino P.S."/>
            <person name="Mora-Montes H.M."/>
            <person name="Almeida S.R."/>
            <person name="Stajich J.E."/>
            <person name="Lopes-Bezerra L.M."/>
            <person name="Vasconcelos A.T."/>
            <person name="Felipe M.S."/>
        </authorList>
    </citation>
    <scope>NUCLEOTIDE SEQUENCE [LARGE SCALE GENOMIC DNA]</scope>
    <source>
        <strain evidence="1 2">1099-18</strain>
    </source>
</reference>
<organism evidence="1 2">
    <name type="scientific">Sporothrix schenckii 1099-18</name>
    <dbReference type="NCBI Taxonomy" id="1397361"/>
    <lineage>
        <taxon>Eukaryota</taxon>
        <taxon>Fungi</taxon>
        <taxon>Dikarya</taxon>
        <taxon>Ascomycota</taxon>
        <taxon>Pezizomycotina</taxon>
        <taxon>Sordariomycetes</taxon>
        <taxon>Sordariomycetidae</taxon>
        <taxon>Ophiostomatales</taxon>
        <taxon>Ophiostomataceae</taxon>
        <taxon>Sporothrix</taxon>
    </lineage>
</organism>
<dbReference type="KEGG" id="ssck:SPSK_00879"/>
<evidence type="ECO:0000313" key="2">
    <source>
        <dbReference type="Proteomes" id="UP000033710"/>
    </source>
</evidence>
<evidence type="ECO:0000313" key="1">
    <source>
        <dbReference type="EMBL" id="KJR81572.1"/>
    </source>
</evidence>
<dbReference type="EMBL" id="AXCR01000011">
    <property type="protein sequence ID" value="KJR81572.1"/>
    <property type="molecule type" value="Genomic_DNA"/>
</dbReference>
<accession>A0A0F2LVS1</accession>
<evidence type="ECO:0008006" key="3">
    <source>
        <dbReference type="Google" id="ProtNLM"/>
    </source>
</evidence>
<dbReference type="GeneID" id="27663102"/>
<dbReference type="RefSeq" id="XP_016584248.1">
    <property type="nucleotide sequence ID" value="XM_016727825.1"/>
</dbReference>
<reference evidence="1 2" key="2">
    <citation type="journal article" date="2015" name="Eukaryot. Cell">
        <title>Asexual propagation of a virulent clone complex in a human and feline outbreak of sporotrichosis.</title>
        <authorList>
            <person name="Teixeira Mde M."/>
            <person name="Rodrigues A.M."/>
            <person name="Tsui C.K."/>
            <person name="de Almeida L.G."/>
            <person name="Van Diepeningen A.D."/>
            <person name="van den Ende B.G."/>
            <person name="Fernandes G.F."/>
            <person name="Kano R."/>
            <person name="Hamelin R.C."/>
            <person name="Lopes-Bezerra L.M."/>
            <person name="Vasconcelos A.T."/>
            <person name="de Hoog S."/>
            <person name="de Camargo Z.P."/>
            <person name="Felipe M.S."/>
        </authorList>
    </citation>
    <scope>NUCLEOTIDE SEQUENCE [LARGE SCALE GENOMIC DNA]</scope>
    <source>
        <strain evidence="1 2">1099-18</strain>
    </source>
</reference>
<dbReference type="Proteomes" id="UP000033710">
    <property type="component" value="Unassembled WGS sequence"/>
</dbReference>
<dbReference type="OrthoDB" id="5232052at2759"/>
<sequence>MGQSDPSPVAPHTQHWLLRLPPYFWSQMYLYLDYVDILNLSSLNSDFFAEDVVKYLPESVRYTAVAKVHANSDPKTHSACYLCFRIKPVEEFQQPYTMASYARVLQRNEYTGQRIFEVISEPSPGYTSNILQPPSLPVSPATVSMGTGMSPFILSTAVSPSEPVGYSIDIGFRGGIGGIGSQAASGSSRAGRLHRRWQPQAPGAEVGQIESLRTYCIQCALETHLAIAGDVVEPRVGPRLWVCACQVARRQDNGQRCLTCGMSPVYRDAVNQ</sequence>
<proteinExistence type="predicted"/>